<name>A0A371BCF0_9BRAD</name>
<keyword evidence="3" id="KW-1185">Reference proteome</keyword>
<dbReference type="InterPro" id="IPR000073">
    <property type="entry name" value="AB_hydrolase_1"/>
</dbReference>
<evidence type="ECO:0000313" key="2">
    <source>
        <dbReference type="EMBL" id="RDV05279.1"/>
    </source>
</evidence>
<reference evidence="3" key="1">
    <citation type="submission" date="2018-08" db="EMBL/GenBank/DDBJ databases">
        <authorList>
            <person name="Kim S.-J."/>
            <person name="Jung G.-Y."/>
        </authorList>
    </citation>
    <scope>NUCLEOTIDE SEQUENCE [LARGE SCALE GENOMIC DNA]</scope>
    <source>
        <strain evidence="3">GY_H</strain>
    </source>
</reference>
<evidence type="ECO:0000313" key="3">
    <source>
        <dbReference type="Proteomes" id="UP000263993"/>
    </source>
</evidence>
<organism evidence="2 3">
    <name type="scientific">Undibacter mobilis</name>
    <dbReference type="NCBI Taxonomy" id="2292256"/>
    <lineage>
        <taxon>Bacteria</taxon>
        <taxon>Pseudomonadati</taxon>
        <taxon>Pseudomonadota</taxon>
        <taxon>Alphaproteobacteria</taxon>
        <taxon>Hyphomicrobiales</taxon>
        <taxon>Nitrobacteraceae</taxon>
        <taxon>Undibacter</taxon>
    </lineage>
</organism>
<dbReference type="RefSeq" id="WP_115517304.1">
    <property type="nucleotide sequence ID" value="NZ_QRGO01000001.1"/>
</dbReference>
<dbReference type="Pfam" id="PF00561">
    <property type="entry name" value="Abhydrolase_1"/>
    <property type="match status" value="1"/>
</dbReference>
<proteinExistence type="predicted"/>
<dbReference type="GO" id="GO:0004806">
    <property type="term" value="F:triacylglycerol lipase activity"/>
    <property type="evidence" value="ECO:0007669"/>
    <property type="project" value="TreeGrafter"/>
</dbReference>
<accession>A0A371BCF0</accession>
<dbReference type="OrthoDB" id="9793083at2"/>
<dbReference type="GO" id="GO:0042952">
    <property type="term" value="P:beta-ketoadipate pathway"/>
    <property type="evidence" value="ECO:0007669"/>
    <property type="project" value="InterPro"/>
</dbReference>
<protein>
    <submittedName>
        <fullName evidence="2">3-oxoadipate enol-lactonase</fullName>
        <ecNumber evidence="2">3.1.1.24</ecNumber>
    </submittedName>
</protein>
<dbReference type="PANTHER" id="PTHR43433:SF5">
    <property type="entry name" value="AB HYDROLASE-1 DOMAIN-CONTAINING PROTEIN"/>
    <property type="match status" value="1"/>
</dbReference>
<dbReference type="GO" id="GO:0046503">
    <property type="term" value="P:glycerolipid catabolic process"/>
    <property type="evidence" value="ECO:0007669"/>
    <property type="project" value="TreeGrafter"/>
</dbReference>
<dbReference type="PANTHER" id="PTHR43433">
    <property type="entry name" value="HYDROLASE, ALPHA/BETA FOLD FAMILY PROTEIN"/>
    <property type="match status" value="1"/>
</dbReference>
<dbReference type="AlphaFoldDB" id="A0A371BCF0"/>
<sequence>MPTITADDGCPIHVELTGSEGSPALMLSNSLGTNLHMWDDQVGEWSKYFRVIRYDRRGHGQSGASKGPYSMERLGRDVLSVLDALGVEKTHWCGLSMGGMVGQWLGANAPSRISKLILSNTNSYYADKKIWEDRIRFLDSNDLDKLVDPNMERWFTADFRARAPQAVARMREIFLTTSKEGYVACCQAIRDMDLRASNPSIAALTLVIVGAQDPATPPSQGEAIAQQIKSAKLISFEAAHIANMEQPAPYTKAVLDFLKS</sequence>
<dbReference type="Gene3D" id="3.40.50.1820">
    <property type="entry name" value="alpha/beta hydrolase"/>
    <property type="match status" value="1"/>
</dbReference>
<dbReference type="Proteomes" id="UP000263993">
    <property type="component" value="Unassembled WGS sequence"/>
</dbReference>
<gene>
    <name evidence="2" type="primary">pcaD</name>
    <name evidence="2" type="ORF">DXH78_12275</name>
</gene>
<dbReference type="InterPro" id="IPR050471">
    <property type="entry name" value="AB_hydrolase"/>
</dbReference>
<dbReference type="SUPFAM" id="SSF53474">
    <property type="entry name" value="alpha/beta-Hydrolases"/>
    <property type="match status" value="1"/>
</dbReference>
<dbReference type="InterPro" id="IPR029058">
    <property type="entry name" value="AB_hydrolase_fold"/>
</dbReference>
<dbReference type="InterPro" id="IPR026968">
    <property type="entry name" value="PcaD/CatD"/>
</dbReference>
<comment type="caution">
    <text evidence="2">The sequence shown here is derived from an EMBL/GenBank/DDBJ whole genome shotgun (WGS) entry which is preliminary data.</text>
</comment>
<dbReference type="PRINTS" id="PR00111">
    <property type="entry name" value="ABHYDROLASE"/>
</dbReference>
<evidence type="ECO:0000259" key="1">
    <source>
        <dbReference type="Pfam" id="PF00561"/>
    </source>
</evidence>
<keyword evidence="2" id="KW-0378">Hydrolase</keyword>
<dbReference type="NCBIfam" id="TIGR02427">
    <property type="entry name" value="protocat_pcaD"/>
    <property type="match status" value="1"/>
</dbReference>
<feature type="domain" description="AB hydrolase-1" evidence="1">
    <location>
        <begin position="23"/>
        <end position="246"/>
    </location>
</feature>
<dbReference type="GO" id="GO:0047570">
    <property type="term" value="F:3-oxoadipate enol-lactonase activity"/>
    <property type="evidence" value="ECO:0007669"/>
    <property type="project" value="UniProtKB-EC"/>
</dbReference>
<dbReference type="EC" id="3.1.1.24" evidence="2"/>
<dbReference type="EMBL" id="QRGO01000001">
    <property type="protein sequence ID" value="RDV05279.1"/>
    <property type="molecule type" value="Genomic_DNA"/>
</dbReference>